<dbReference type="Pfam" id="PF02609">
    <property type="entry name" value="Exonuc_VII_S"/>
    <property type="match status" value="1"/>
</dbReference>
<reference evidence="7 8" key="1">
    <citation type="submission" date="2016-10" db="EMBL/GenBank/DDBJ databases">
        <authorList>
            <person name="de Groot N.N."/>
        </authorList>
    </citation>
    <scope>NUCLEOTIDE SEQUENCE [LARGE SCALE GENOMIC DNA]</scope>
    <source>
        <strain evidence="7 8">DSM 15269</strain>
    </source>
</reference>
<comment type="similarity">
    <text evidence="1 6">Belongs to the XseB family.</text>
</comment>
<keyword evidence="5 6" id="KW-0269">Exonuclease</keyword>
<keyword evidence="8" id="KW-1185">Reference proteome</keyword>
<dbReference type="EMBL" id="FNIN01000003">
    <property type="protein sequence ID" value="SDN56133.1"/>
    <property type="molecule type" value="Genomic_DNA"/>
</dbReference>
<comment type="catalytic activity">
    <reaction evidence="6">
        <text>Exonucleolytic cleavage in either 5'- to 3'- or 3'- to 5'-direction to yield nucleoside 5'-phosphates.</text>
        <dbReference type="EC" id="3.1.11.6"/>
    </reaction>
</comment>
<dbReference type="PANTHER" id="PTHR34137">
    <property type="entry name" value="EXODEOXYRIBONUCLEASE 7 SMALL SUBUNIT"/>
    <property type="match status" value="1"/>
</dbReference>
<evidence type="ECO:0000313" key="8">
    <source>
        <dbReference type="Proteomes" id="UP000199602"/>
    </source>
</evidence>
<sequence>MATTNSFDNNLKKLEEIANLLSQDDLPLEKGIKLFKEGMKIIAKCKTQLQKAKDEVETYLQPKENET</sequence>
<organism evidence="7 8">
    <name type="scientific">Desulfonauticus submarinus</name>
    <dbReference type="NCBI Taxonomy" id="206665"/>
    <lineage>
        <taxon>Bacteria</taxon>
        <taxon>Pseudomonadati</taxon>
        <taxon>Thermodesulfobacteriota</taxon>
        <taxon>Desulfovibrionia</taxon>
        <taxon>Desulfovibrionales</taxon>
        <taxon>Desulfonauticaceae</taxon>
        <taxon>Desulfonauticus</taxon>
    </lineage>
</organism>
<dbReference type="RefSeq" id="WP_092064015.1">
    <property type="nucleotide sequence ID" value="NZ_FNIN01000003.1"/>
</dbReference>
<evidence type="ECO:0000256" key="3">
    <source>
        <dbReference type="ARBA" id="ARBA00022722"/>
    </source>
</evidence>
<comment type="subunit">
    <text evidence="6">Heterooligomer composed of large and small subunits.</text>
</comment>
<gene>
    <name evidence="6" type="primary">xseB</name>
    <name evidence="7" type="ORF">SAMN04488516_10314</name>
</gene>
<dbReference type="OrthoDB" id="5340035at2"/>
<evidence type="ECO:0000256" key="6">
    <source>
        <dbReference type="HAMAP-Rule" id="MF_00337"/>
    </source>
</evidence>
<dbReference type="AlphaFoldDB" id="A0A1H0CE87"/>
<accession>A0A1H0CE87</accession>
<dbReference type="InterPro" id="IPR003761">
    <property type="entry name" value="Exonuc_VII_S"/>
</dbReference>
<evidence type="ECO:0000256" key="4">
    <source>
        <dbReference type="ARBA" id="ARBA00022801"/>
    </source>
</evidence>
<dbReference type="PANTHER" id="PTHR34137:SF1">
    <property type="entry name" value="EXODEOXYRIBONUCLEASE 7 SMALL SUBUNIT"/>
    <property type="match status" value="1"/>
</dbReference>
<dbReference type="Proteomes" id="UP000199602">
    <property type="component" value="Unassembled WGS sequence"/>
</dbReference>
<keyword evidence="4 6" id="KW-0378">Hydrolase</keyword>
<dbReference type="GO" id="GO:0005829">
    <property type="term" value="C:cytosol"/>
    <property type="evidence" value="ECO:0007669"/>
    <property type="project" value="TreeGrafter"/>
</dbReference>
<evidence type="ECO:0000256" key="1">
    <source>
        <dbReference type="ARBA" id="ARBA00009998"/>
    </source>
</evidence>
<dbReference type="STRING" id="206665.SAMN04488516_10314"/>
<dbReference type="PIRSF" id="PIRSF006488">
    <property type="entry name" value="Exonuc_VII_S"/>
    <property type="match status" value="1"/>
</dbReference>
<dbReference type="Gene3D" id="1.10.287.1040">
    <property type="entry name" value="Exonuclease VII, small subunit"/>
    <property type="match status" value="1"/>
</dbReference>
<dbReference type="NCBIfam" id="TIGR01280">
    <property type="entry name" value="xseB"/>
    <property type="match status" value="1"/>
</dbReference>
<protein>
    <recommendedName>
        <fullName evidence="6">Exodeoxyribonuclease 7 small subunit</fullName>
        <ecNumber evidence="6">3.1.11.6</ecNumber>
    </recommendedName>
    <alternativeName>
        <fullName evidence="6">Exodeoxyribonuclease VII small subunit</fullName>
        <shortName evidence="6">Exonuclease VII small subunit</shortName>
    </alternativeName>
</protein>
<evidence type="ECO:0000313" key="7">
    <source>
        <dbReference type="EMBL" id="SDN56133.1"/>
    </source>
</evidence>
<name>A0A1H0CE87_9BACT</name>
<dbReference type="GO" id="GO:0009318">
    <property type="term" value="C:exodeoxyribonuclease VII complex"/>
    <property type="evidence" value="ECO:0007669"/>
    <property type="project" value="UniProtKB-UniRule"/>
</dbReference>
<dbReference type="HAMAP" id="MF_00337">
    <property type="entry name" value="Exonuc_7_S"/>
    <property type="match status" value="1"/>
</dbReference>
<dbReference type="EC" id="3.1.11.6" evidence="6"/>
<comment type="subcellular location">
    <subcellularLocation>
        <location evidence="6">Cytoplasm</location>
    </subcellularLocation>
</comment>
<keyword evidence="2 6" id="KW-0963">Cytoplasm</keyword>
<evidence type="ECO:0000256" key="2">
    <source>
        <dbReference type="ARBA" id="ARBA00022490"/>
    </source>
</evidence>
<proteinExistence type="inferred from homology"/>
<dbReference type="GO" id="GO:0006308">
    <property type="term" value="P:DNA catabolic process"/>
    <property type="evidence" value="ECO:0007669"/>
    <property type="project" value="UniProtKB-UniRule"/>
</dbReference>
<dbReference type="GO" id="GO:0008855">
    <property type="term" value="F:exodeoxyribonuclease VII activity"/>
    <property type="evidence" value="ECO:0007669"/>
    <property type="project" value="UniProtKB-UniRule"/>
</dbReference>
<keyword evidence="3 6" id="KW-0540">Nuclease</keyword>
<dbReference type="SUPFAM" id="SSF116842">
    <property type="entry name" value="XseB-like"/>
    <property type="match status" value="1"/>
</dbReference>
<dbReference type="InterPro" id="IPR037004">
    <property type="entry name" value="Exonuc_VII_ssu_sf"/>
</dbReference>
<comment type="function">
    <text evidence="6">Bidirectionally degrades single-stranded DNA into large acid-insoluble oligonucleotides, which are then degraded further into small acid-soluble oligonucleotides.</text>
</comment>
<evidence type="ECO:0000256" key="5">
    <source>
        <dbReference type="ARBA" id="ARBA00022839"/>
    </source>
</evidence>